<keyword evidence="1" id="KW-0808">Transferase</keyword>
<dbReference type="GO" id="GO:0016301">
    <property type="term" value="F:kinase activity"/>
    <property type="evidence" value="ECO:0007669"/>
    <property type="project" value="UniProtKB-KW"/>
</dbReference>
<proteinExistence type="predicted"/>
<dbReference type="EMBL" id="JBHSNQ010000191">
    <property type="protein sequence ID" value="MFC5543186.1"/>
    <property type="molecule type" value="Genomic_DNA"/>
</dbReference>
<evidence type="ECO:0000313" key="1">
    <source>
        <dbReference type="EMBL" id="MFC5543186.1"/>
    </source>
</evidence>
<reference evidence="2" key="1">
    <citation type="journal article" date="2019" name="Int. J. Syst. Evol. Microbiol.">
        <title>The Global Catalogue of Microorganisms (GCM) 10K type strain sequencing project: providing services to taxonomists for standard genome sequencing and annotation.</title>
        <authorList>
            <consortium name="The Broad Institute Genomics Platform"/>
            <consortium name="The Broad Institute Genome Sequencing Center for Infectious Disease"/>
            <person name="Wu L."/>
            <person name="Ma J."/>
        </authorList>
    </citation>
    <scope>NUCLEOTIDE SEQUENCE [LARGE SCALE GENOMIC DNA]</scope>
    <source>
        <strain evidence="2">CCUG 56331</strain>
    </source>
</reference>
<keyword evidence="2" id="KW-1185">Reference proteome</keyword>
<comment type="caution">
    <text evidence="1">The sequence shown here is derived from an EMBL/GenBank/DDBJ whole genome shotgun (WGS) entry which is preliminary data.</text>
</comment>
<keyword evidence="1" id="KW-0418">Kinase</keyword>
<dbReference type="Gene3D" id="2.30.30.100">
    <property type="match status" value="1"/>
</dbReference>
<dbReference type="RefSeq" id="WP_342470080.1">
    <property type="nucleotide sequence ID" value="NZ_JBHSNQ010000191.1"/>
</dbReference>
<accession>A0ABW0RFV3</accession>
<dbReference type="Proteomes" id="UP001595978">
    <property type="component" value="Unassembled WGS sequence"/>
</dbReference>
<evidence type="ECO:0000313" key="2">
    <source>
        <dbReference type="Proteomes" id="UP001595978"/>
    </source>
</evidence>
<organism evidence="1 2">
    <name type="scientific">Ureibacillus suwonensis</name>
    <dbReference type="NCBI Taxonomy" id="313007"/>
    <lineage>
        <taxon>Bacteria</taxon>
        <taxon>Bacillati</taxon>
        <taxon>Bacillota</taxon>
        <taxon>Bacilli</taxon>
        <taxon>Bacillales</taxon>
        <taxon>Caryophanaceae</taxon>
        <taxon>Ureibacillus</taxon>
    </lineage>
</organism>
<protein>
    <submittedName>
        <fullName evidence="1">4-diphosphocytidyl-2C-methyl-D-erythritol kinase</fullName>
    </submittedName>
</protein>
<gene>
    <name evidence="1" type="ORF">ACFPOH_15865</name>
</gene>
<name>A0ABW0RFV3_9BACL</name>
<sequence length="114" mass="13145">MEEPLLFIQTPPFYYVEVDEDTEEASLEESTSVYELSRRERIKNPVIARQLHYFSQPVNRKNRCLTFHLTNGEKITGFIEGMDGILIKVRTLNETKTINANEIESISIAPKGLK</sequence>